<dbReference type="VEuPathDB" id="FungiDB:FOXG_17588"/>
<dbReference type="HAMAP" id="MF_04110">
    <property type="entry name" value="ENDOLYSIN_T4"/>
    <property type="match status" value="1"/>
</dbReference>
<keyword evidence="2" id="KW-0929">Antimicrobial</keyword>
<evidence type="ECO:0000256" key="1">
    <source>
        <dbReference type="ARBA" id="ARBA00000632"/>
    </source>
</evidence>
<name>A0A0C4DJD8_FUSOF</name>
<dbReference type="EnsemblFungi" id="FOXG_17588T0">
    <property type="protein sequence ID" value="FOXG_17588P0"/>
    <property type="gene ID" value="FOXG_17588"/>
</dbReference>
<proteinExistence type="inferred from homology"/>
<dbReference type="GO" id="GO:0009253">
    <property type="term" value="P:peptidoglycan catabolic process"/>
    <property type="evidence" value="ECO:0007669"/>
    <property type="project" value="InterPro"/>
</dbReference>
<evidence type="ECO:0000256" key="2">
    <source>
        <dbReference type="ARBA" id="ARBA00022529"/>
    </source>
</evidence>
<dbReference type="Gene3D" id="2.30.30.40">
    <property type="entry name" value="SH3 Domains"/>
    <property type="match status" value="1"/>
</dbReference>
<dbReference type="InterPro" id="IPR023346">
    <property type="entry name" value="Lysozyme-like_dom_sf"/>
</dbReference>
<evidence type="ECO:0000313" key="7">
    <source>
        <dbReference type="EnsemblFungi" id="FOXG_17588P0"/>
    </source>
</evidence>
<evidence type="ECO:0000256" key="5">
    <source>
        <dbReference type="ARBA" id="ARBA00023200"/>
    </source>
</evidence>
<dbReference type="InterPro" id="IPR033907">
    <property type="entry name" value="Endolysin_autolysin"/>
</dbReference>
<dbReference type="SUPFAM" id="SSF53955">
    <property type="entry name" value="Lysozyme-like"/>
    <property type="match status" value="1"/>
</dbReference>
<dbReference type="InterPro" id="IPR002196">
    <property type="entry name" value="Glyco_hydro_24"/>
</dbReference>
<dbReference type="PANTHER" id="PTHR38107">
    <property type="match status" value="1"/>
</dbReference>
<keyword evidence="5" id="KW-1035">Host cytoplasm</keyword>
<reference evidence="7" key="2">
    <citation type="submission" date="2025-08" db="UniProtKB">
        <authorList>
            <consortium name="EnsemblFungi"/>
        </authorList>
    </citation>
    <scope>IDENTIFICATION</scope>
    <source>
        <strain evidence="7">4287 / CBS 123668 / FGSC 9935 / NRRL 34936</strain>
    </source>
</reference>
<evidence type="ECO:0000256" key="6">
    <source>
        <dbReference type="ARBA" id="ARBA00023295"/>
    </source>
</evidence>
<accession>A0A0C4DJD8</accession>
<dbReference type="GO" id="GO:0042742">
    <property type="term" value="P:defense response to bacterium"/>
    <property type="evidence" value="ECO:0007669"/>
    <property type="project" value="UniProtKB-KW"/>
</dbReference>
<dbReference type="GO" id="GO:0003796">
    <property type="term" value="F:lysozyme activity"/>
    <property type="evidence" value="ECO:0007669"/>
    <property type="project" value="UniProtKB-EC"/>
</dbReference>
<keyword evidence="3" id="KW-0081">Bacteriolytic enzyme</keyword>
<dbReference type="AlphaFoldDB" id="A0A0C4DJD8"/>
<protein>
    <submittedName>
        <fullName evidence="7">Uncharacterized protein</fullName>
    </submittedName>
</protein>
<dbReference type="STRING" id="426428.A0A0C4DJD8"/>
<dbReference type="Gene3D" id="1.10.530.40">
    <property type="match status" value="1"/>
</dbReference>
<evidence type="ECO:0000256" key="3">
    <source>
        <dbReference type="ARBA" id="ARBA00022638"/>
    </source>
</evidence>
<dbReference type="Proteomes" id="UP000002489">
    <property type="component" value="Unassembled WGS sequence"/>
</dbReference>
<dbReference type="CDD" id="cd00737">
    <property type="entry name" value="lyz_endolysin_autolysin"/>
    <property type="match status" value="1"/>
</dbReference>
<dbReference type="InterPro" id="IPR023347">
    <property type="entry name" value="Lysozyme_dom_sf"/>
</dbReference>
<gene>
    <name evidence="7" type="primary">28958336</name>
</gene>
<evidence type="ECO:0000256" key="4">
    <source>
        <dbReference type="ARBA" id="ARBA00022801"/>
    </source>
</evidence>
<comment type="catalytic activity">
    <reaction evidence="1">
        <text>Hydrolysis of (1-&gt;4)-beta-linkages between N-acetylmuramic acid and N-acetyl-D-glucosamine residues in a peptidoglycan and between N-acetyl-D-glucosamine residues in chitodextrins.</text>
        <dbReference type="EC" id="3.2.1.17"/>
    </reaction>
</comment>
<reference evidence="8" key="1">
    <citation type="journal article" date="2012" name="Mol. Plant Microbe Interact.">
        <title>A highly conserved effector in Fusarium oxysporum is required for full virulence on Arabidopsis.</title>
        <authorList>
            <person name="Thatcher L.F."/>
            <person name="Gardiner D.M."/>
            <person name="Kazan K."/>
            <person name="Manners J."/>
        </authorList>
    </citation>
    <scope>NUCLEOTIDE SEQUENCE [LARGE SCALE GENOMIC DNA]</scope>
    <source>
        <strain evidence="8">Fo5176</strain>
    </source>
</reference>
<dbReference type="PANTHER" id="PTHR38107:SF3">
    <property type="entry name" value="LYSOZYME RRRD-RELATED"/>
    <property type="match status" value="1"/>
</dbReference>
<evidence type="ECO:0000313" key="8">
    <source>
        <dbReference type="Proteomes" id="UP000002489"/>
    </source>
</evidence>
<sequence length="259" mass="27687">MKFALFALSTLTASLAAAYPITGNDVKCRSGPGTSYAVKKVLKKGTDVKITCQTEGTNISGNTIWDKISDGCYVSDYYVKTGSSGYIKPKCGGGCSAPSSNQATVDLIGEFEGFVPHIYKDAAGYPTVGYGHLCSNSKCTDVKYAIPLSKANGKKLLADDMRKFEKCIAKMVSSKVTLNKNQFGALVSWSFNLGCGAAEGSQLLKRLNKGEKPNTVISQELPKWVYAGGRKLPGLVRRRNAEVALAKKATSEKALPVKC</sequence>
<dbReference type="GO" id="GO:0031640">
    <property type="term" value="P:killing of cells of another organism"/>
    <property type="evidence" value="ECO:0007669"/>
    <property type="project" value="UniProtKB-KW"/>
</dbReference>
<dbReference type="InterPro" id="IPR051018">
    <property type="entry name" value="Bacteriophage_GH24"/>
</dbReference>
<organism evidence="7 8">
    <name type="scientific">Fusarium oxysporum (strain Fo5176)</name>
    <name type="common">Fusarium vascular wilt</name>
    <dbReference type="NCBI Taxonomy" id="660025"/>
    <lineage>
        <taxon>Eukaryota</taxon>
        <taxon>Fungi</taxon>
        <taxon>Dikarya</taxon>
        <taxon>Ascomycota</taxon>
        <taxon>Pezizomycotina</taxon>
        <taxon>Sordariomycetes</taxon>
        <taxon>Hypocreomycetidae</taxon>
        <taxon>Hypocreales</taxon>
        <taxon>Nectriaceae</taxon>
        <taxon>Fusarium</taxon>
        <taxon>Fusarium oxysporum species complex</taxon>
    </lineage>
</organism>
<dbReference type="InterPro" id="IPR034690">
    <property type="entry name" value="Endolysin_T4_type"/>
</dbReference>
<keyword evidence="4" id="KW-0378">Hydrolase</keyword>
<dbReference type="GO" id="GO:0016998">
    <property type="term" value="P:cell wall macromolecule catabolic process"/>
    <property type="evidence" value="ECO:0007669"/>
    <property type="project" value="InterPro"/>
</dbReference>
<keyword evidence="6" id="KW-0326">Glycosidase</keyword>
<dbReference type="Pfam" id="PF00959">
    <property type="entry name" value="Phage_lysozyme"/>
    <property type="match status" value="1"/>
</dbReference>